<dbReference type="GO" id="GO:0005930">
    <property type="term" value="C:axoneme"/>
    <property type="evidence" value="ECO:0007669"/>
    <property type="project" value="UniProtKB-SubCell"/>
</dbReference>
<accession>A0ABD0Z6F3</accession>
<evidence type="ECO:0000259" key="5">
    <source>
        <dbReference type="PROSITE" id="PS51336"/>
    </source>
</evidence>
<keyword evidence="2" id="KW-0963">Cytoplasm</keyword>
<reference evidence="6 7" key="1">
    <citation type="submission" date="2024-07" db="EMBL/GenBank/DDBJ databases">
        <title>Chromosome-level genome assembly of the water stick insect Ranatra chinensis (Heteroptera: Nepidae).</title>
        <authorList>
            <person name="Liu X."/>
        </authorList>
    </citation>
    <scope>NUCLEOTIDE SEQUENCE [LARGE SCALE GENOMIC DNA]</scope>
    <source>
        <strain evidence="6">Cailab_2021Rc</strain>
        <tissue evidence="6">Muscle</tissue>
    </source>
</reference>
<evidence type="ECO:0000256" key="1">
    <source>
        <dbReference type="ARBA" id="ARBA00004430"/>
    </source>
</evidence>
<evidence type="ECO:0000313" key="6">
    <source>
        <dbReference type="EMBL" id="KAL1140112.1"/>
    </source>
</evidence>
<keyword evidence="3" id="KW-0206">Cytoskeleton</keyword>
<feature type="domain" description="DM10" evidence="5">
    <location>
        <begin position="1"/>
        <end position="63"/>
    </location>
</feature>
<keyword evidence="7" id="KW-1185">Reference proteome</keyword>
<evidence type="ECO:0000256" key="2">
    <source>
        <dbReference type="ARBA" id="ARBA00022490"/>
    </source>
</evidence>
<dbReference type="AlphaFoldDB" id="A0ABD0Z6F3"/>
<evidence type="ECO:0000256" key="4">
    <source>
        <dbReference type="ARBA" id="ARBA00023273"/>
    </source>
</evidence>
<gene>
    <name evidence="6" type="ORF">AAG570_000044</name>
</gene>
<sequence>MAGGQLMLRRKMLKPGEDIYSRKAPATYTYQDMFIGNLLLLEGFTFQLVWPDDYALGYMELHPDQFPMSNPQLVMSKFRECVKPVYKQFVARFISTTKLIYTKFRDAIRDVMGDKITDQEILTLARRYATPLEKCQLPQESLRRLAQDMLRRELYDDFERLRESFLYKDPGKAGTVTRRSAYSTLLAARLPIHLDLINIILDTLAEIDGKNEKFVNYDRLLHFFNYKDNPSTPIAPINIGKNMSWLAVGRPQQMGPPECMKVDISALVDDLHLEEELKEQSQ</sequence>
<protein>
    <recommendedName>
        <fullName evidence="5">DM10 domain-containing protein</fullName>
    </recommendedName>
</protein>
<proteinExistence type="predicted"/>
<dbReference type="EMBL" id="JBFDAA010000001">
    <property type="protein sequence ID" value="KAL1140112.1"/>
    <property type="molecule type" value="Genomic_DNA"/>
</dbReference>
<comment type="caution">
    <text evidence="6">The sequence shown here is derived from an EMBL/GenBank/DDBJ whole genome shotgun (WGS) entry which is preliminary data.</text>
</comment>
<dbReference type="InterPro" id="IPR006602">
    <property type="entry name" value="DM10_dom"/>
</dbReference>
<name>A0ABD0Z6F3_9HEMI</name>
<dbReference type="PROSITE" id="PS51336">
    <property type="entry name" value="DM10"/>
    <property type="match status" value="1"/>
</dbReference>
<keyword evidence="4" id="KW-0966">Cell projection</keyword>
<dbReference type="Proteomes" id="UP001558652">
    <property type="component" value="Unassembled WGS sequence"/>
</dbReference>
<organism evidence="6 7">
    <name type="scientific">Ranatra chinensis</name>
    <dbReference type="NCBI Taxonomy" id="642074"/>
    <lineage>
        <taxon>Eukaryota</taxon>
        <taxon>Metazoa</taxon>
        <taxon>Ecdysozoa</taxon>
        <taxon>Arthropoda</taxon>
        <taxon>Hexapoda</taxon>
        <taxon>Insecta</taxon>
        <taxon>Pterygota</taxon>
        <taxon>Neoptera</taxon>
        <taxon>Paraneoptera</taxon>
        <taxon>Hemiptera</taxon>
        <taxon>Heteroptera</taxon>
        <taxon>Panheteroptera</taxon>
        <taxon>Nepomorpha</taxon>
        <taxon>Nepidae</taxon>
        <taxon>Ranatrinae</taxon>
        <taxon>Ranatra</taxon>
    </lineage>
</organism>
<comment type="subcellular location">
    <subcellularLocation>
        <location evidence="1">Cytoplasm</location>
        <location evidence="1">Cytoskeleton</location>
        <location evidence="1">Cilium axoneme</location>
    </subcellularLocation>
</comment>
<evidence type="ECO:0000313" key="7">
    <source>
        <dbReference type="Proteomes" id="UP001558652"/>
    </source>
</evidence>
<evidence type="ECO:0000256" key="3">
    <source>
        <dbReference type="ARBA" id="ARBA00023212"/>
    </source>
</evidence>